<proteinExistence type="predicted"/>
<dbReference type="OrthoDB" id="1244848at2"/>
<gene>
    <name evidence="1" type="ORF">C1638_009215</name>
</gene>
<name>A0A316WY66_9FLAO</name>
<evidence type="ECO:0000313" key="2">
    <source>
        <dbReference type="Proteomes" id="UP000236182"/>
    </source>
</evidence>
<protein>
    <recommendedName>
        <fullName evidence="3">Lipoprotein</fullName>
    </recommendedName>
</protein>
<evidence type="ECO:0008006" key="3">
    <source>
        <dbReference type="Google" id="ProtNLM"/>
    </source>
</evidence>
<evidence type="ECO:0000313" key="1">
    <source>
        <dbReference type="EMBL" id="PWN66521.1"/>
    </source>
</evidence>
<reference evidence="1" key="1">
    <citation type="submission" date="2018-04" db="EMBL/GenBank/DDBJ databases">
        <title>Draft Genome Sequences of Chryseobacterium lactis NCTC11390T isolated from milk, Chryseobacterium oncorhynchi 701B-08T from rainbow trout, and Chryseobacterium viscerum 687B-08T from diseased fish.</title>
        <authorList>
            <person name="Jeong J.-J."/>
            <person name="Lee Y.J."/>
            <person name="Pathiraja D."/>
            <person name="Park B."/>
            <person name="Choi I.-G."/>
            <person name="Kim K.D."/>
        </authorList>
    </citation>
    <scope>NUCLEOTIDE SEQUENCE [LARGE SCALE GENOMIC DNA]</scope>
    <source>
        <strain evidence="1">701B-08</strain>
    </source>
</reference>
<comment type="caution">
    <text evidence="1">The sequence shown here is derived from an EMBL/GenBank/DDBJ whole genome shotgun (WGS) entry which is preliminary data.</text>
</comment>
<dbReference type="RefSeq" id="WP_109620247.1">
    <property type="nucleotide sequence ID" value="NZ_PPEI02000002.1"/>
</dbReference>
<keyword evidence="2" id="KW-1185">Reference proteome</keyword>
<dbReference type="InterPro" id="IPR046033">
    <property type="entry name" value="DUF5991"/>
</dbReference>
<dbReference type="AlphaFoldDB" id="A0A316WY66"/>
<dbReference type="EMBL" id="PPEI02000002">
    <property type="protein sequence ID" value="PWN66521.1"/>
    <property type="molecule type" value="Genomic_DNA"/>
</dbReference>
<organism evidence="1 2">
    <name type="scientific">Chryseobacterium oncorhynchi</name>
    <dbReference type="NCBI Taxonomy" id="741074"/>
    <lineage>
        <taxon>Bacteria</taxon>
        <taxon>Pseudomonadati</taxon>
        <taxon>Bacteroidota</taxon>
        <taxon>Flavobacteriia</taxon>
        <taxon>Flavobacteriales</taxon>
        <taxon>Weeksellaceae</taxon>
        <taxon>Chryseobacterium group</taxon>
        <taxon>Chryseobacterium</taxon>
    </lineage>
</organism>
<dbReference type="Proteomes" id="UP000236182">
    <property type="component" value="Unassembled WGS sequence"/>
</dbReference>
<accession>A0A316WY66</accession>
<sequence>MIKYTIKISISLAIIVLLSCKQNTKTSYISTENVSNTVDTGKIINPQKVSDHNDKVREEARNQDTLKKWIGDYHFDVHGKGEREEYEYKINLNISKDSVIYYAEGYQLYQKFLLKVVENNNSLDLKYQESLDGTNSWALAKTHDFGKLYLKDGKYMWECPFLNISFTDNQKVAYLLNNKNNR</sequence>
<dbReference type="PROSITE" id="PS51257">
    <property type="entry name" value="PROKAR_LIPOPROTEIN"/>
    <property type="match status" value="1"/>
</dbReference>
<dbReference type="Pfam" id="PF19453">
    <property type="entry name" value="DUF5991"/>
    <property type="match status" value="1"/>
</dbReference>